<protein>
    <submittedName>
        <fullName evidence="2">Uncharacterized protein</fullName>
    </submittedName>
</protein>
<keyword evidence="1" id="KW-0812">Transmembrane</keyword>
<keyword evidence="1" id="KW-0472">Membrane</keyword>
<organism evidence="2 3">
    <name type="scientific">Streptomyces pseudogriseolus</name>
    <name type="common">Streptomyces gancidicus</name>
    <name type="synonym">Streptomyces rubiginosus</name>
    <dbReference type="NCBI Taxonomy" id="36817"/>
    <lineage>
        <taxon>Bacteria</taxon>
        <taxon>Bacillati</taxon>
        <taxon>Actinomycetota</taxon>
        <taxon>Actinomycetes</taxon>
        <taxon>Kitasatosporales</taxon>
        <taxon>Streptomycetaceae</taxon>
        <taxon>Streptomyces</taxon>
        <taxon>Streptomyces pseudogriseolus group</taxon>
    </lineage>
</organism>
<proteinExistence type="predicted"/>
<dbReference type="EMBL" id="BMTX01000007">
    <property type="protein sequence ID" value="GGS48712.1"/>
    <property type="molecule type" value="Genomic_DNA"/>
</dbReference>
<dbReference type="Proteomes" id="UP000597853">
    <property type="component" value="Unassembled WGS sequence"/>
</dbReference>
<keyword evidence="1" id="KW-1133">Transmembrane helix</keyword>
<gene>
    <name evidence="2" type="ORF">GCM10010285_30510</name>
</gene>
<evidence type="ECO:0000313" key="3">
    <source>
        <dbReference type="Proteomes" id="UP000597853"/>
    </source>
</evidence>
<sequence length="148" mass="16633">MPERGSGITGGGVAQRLRRTQERFEPLVTRFILGGIFVVGLIAQFVQPGRHGNLAVRCEYRFYPGIPGQKICIFNRMQVLHGFYDLSVRMRLQRTGPEYYDPRGYTTDLNVCSPGTAASDPVVTMWNKHFDDLWALASVPGWRRSAAA</sequence>
<evidence type="ECO:0000313" key="2">
    <source>
        <dbReference type="EMBL" id="GGS48712.1"/>
    </source>
</evidence>
<reference evidence="3" key="1">
    <citation type="journal article" date="2019" name="Int. J. Syst. Evol. Microbiol.">
        <title>The Global Catalogue of Microorganisms (GCM) 10K type strain sequencing project: providing services to taxonomists for standard genome sequencing and annotation.</title>
        <authorList>
            <consortium name="The Broad Institute Genomics Platform"/>
            <consortium name="The Broad Institute Genome Sequencing Center for Infectious Disease"/>
            <person name="Wu L."/>
            <person name="Ma J."/>
        </authorList>
    </citation>
    <scope>NUCLEOTIDE SEQUENCE [LARGE SCALE GENOMIC DNA]</scope>
    <source>
        <strain evidence="3">JCM 4416</strain>
    </source>
</reference>
<feature type="transmembrane region" description="Helical" evidence="1">
    <location>
        <begin position="27"/>
        <end position="46"/>
    </location>
</feature>
<comment type="caution">
    <text evidence="2">The sequence shown here is derived from an EMBL/GenBank/DDBJ whole genome shotgun (WGS) entry which is preliminary data.</text>
</comment>
<accession>A0ABQ2T465</accession>
<name>A0ABQ2T465_STREZ</name>
<keyword evidence="3" id="KW-1185">Reference proteome</keyword>
<evidence type="ECO:0000256" key="1">
    <source>
        <dbReference type="SAM" id="Phobius"/>
    </source>
</evidence>